<gene>
    <name evidence="1" type="ORF">IFO67_06200</name>
</gene>
<proteinExistence type="predicted"/>
<protein>
    <submittedName>
        <fullName evidence="1">DUF3330 domain-containing protein</fullName>
    </submittedName>
</protein>
<reference evidence="2" key="1">
    <citation type="submission" date="2023-07" db="EMBL/GenBank/DDBJ databases">
        <title>Thauera sp. CAU 1555 isolated from sand of Yaerae Beach.</title>
        <authorList>
            <person name="Kim W."/>
        </authorList>
    </citation>
    <scope>NUCLEOTIDE SEQUENCE [LARGE SCALE GENOMIC DNA]</scope>
    <source>
        <strain evidence="2">CAU 1555</strain>
    </source>
</reference>
<name>A0ABR9B808_9RHOO</name>
<organism evidence="1 2">
    <name type="scientific">Thauera sedimentorum</name>
    <dbReference type="NCBI Taxonomy" id="2767595"/>
    <lineage>
        <taxon>Bacteria</taxon>
        <taxon>Pseudomonadati</taxon>
        <taxon>Pseudomonadota</taxon>
        <taxon>Betaproteobacteria</taxon>
        <taxon>Rhodocyclales</taxon>
        <taxon>Zoogloeaceae</taxon>
        <taxon>Thauera</taxon>
    </lineage>
</organism>
<keyword evidence="2" id="KW-1185">Reference proteome</keyword>
<accession>A0ABR9B808</accession>
<dbReference type="EMBL" id="JACYTO010000001">
    <property type="protein sequence ID" value="MBD8502470.1"/>
    <property type="molecule type" value="Genomic_DNA"/>
</dbReference>
<dbReference type="RefSeq" id="WP_187717251.1">
    <property type="nucleotide sequence ID" value="NZ_JACTAH010000001.1"/>
</dbReference>
<evidence type="ECO:0000313" key="1">
    <source>
        <dbReference type="EMBL" id="MBD8502470.1"/>
    </source>
</evidence>
<dbReference type="Pfam" id="PF11809">
    <property type="entry name" value="DUF3330"/>
    <property type="match status" value="1"/>
</dbReference>
<sequence length="69" mass="7818">MPDVHPDRISADPEVNCAECMKKMPLSAAYDPDDMDYEENFCARECYEAWTRKMARERAGGAGGEEVKE</sequence>
<dbReference type="Proteomes" id="UP000603602">
    <property type="component" value="Unassembled WGS sequence"/>
</dbReference>
<dbReference type="InterPro" id="IPR021767">
    <property type="entry name" value="TnpM"/>
</dbReference>
<comment type="caution">
    <text evidence="1">The sequence shown here is derived from an EMBL/GenBank/DDBJ whole genome shotgun (WGS) entry which is preliminary data.</text>
</comment>
<evidence type="ECO:0000313" key="2">
    <source>
        <dbReference type="Proteomes" id="UP000603602"/>
    </source>
</evidence>